<dbReference type="AlphaFoldDB" id="A0A926Y1I2"/>
<dbReference type="NCBIfam" id="TIGR04131">
    <property type="entry name" value="Bac_Flav_CTERM"/>
    <property type="match status" value="1"/>
</dbReference>
<gene>
    <name evidence="1" type="ORF">IC229_26945</name>
</gene>
<proteinExistence type="predicted"/>
<protein>
    <submittedName>
        <fullName evidence="1">Gliding motility-associated C-terminal domain-containing protein</fullName>
    </submittedName>
</protein>
<evidence type="ECO:0000313" key="2">
    <source>
        <dbReference type="Proteomes" id="UP000598820"/>
    </source>
</evidence>
<sequence length="275" mass="30014">MQQNVSLTGLTAYSYIASACPEDGQYTISNAVDGTCFSSFWHALSEDHTPGDVTGKLMIVNGAFEAGEFYKQPIAAGLCPGTSYELSLWAVNLIKPGVCQNSVLPNLTIRVETEDGTILKSIDLGTIIETPTPVWNQYATVFTAPLTDERVVIKLLNQEGGCGNDLAIDDIQLRQCSSCMPDPVYVPDVFTPNNDGVNDALTVFFQDVASFSLKIYNRWGSLIFASTDPENKWDGTFNGSPCATGDYAWVLSYKSARSVGTENDYVRTGRVRLIR</sequence>
<organism evidence="1 2">
    <name type="scientific">Spirosoma profusum</name>
    <dbReference type="NCBI Taxonomy" id="2771354"/>
    <lineage>
        <taxon>Bacteria</taxon>
        <taxon>Pseudomonadati</taxon>
        <taxon>Bacteroidota</taxon>
        <taxon>Cytophagia</taxon>
        <taxon>Cytophagales</taxon>
        <taxon>Cytophagaceae</taxon>
        <taxon>Spirosoma</taxon>
    </lineage>
</organism>
<dbReference type="Pfam" id="PF13585">
    <property type="entry name" value="CHU_C"/>
    <property type="match status" value="1"/>
</dbReference>
<dbReference type="Proteomes" id="UP000598820">
    <property type="component" value="Unassembled WGS sequence"/>
</dbReference>
<dbReference type="RefSeq" id="WP_190890776.1">
    <property type="nucleotide sequence ID" value="NZ_JACWZY010000030.1"/>
</dbReference>
<evidence type="ECO:0000313" key="1">
    <source>
        <dbReference type="EMBL" id="MBD2704311.1"/>
    </source>
</evidence>
<dbReference type="EMBL" id="JACWZY010000030">
    <property type="protein sequence ID" value="MBD2704311.1"/>
    <property type="molecule type" value="Genomic_DNA"/>
</dbReference>
<comment type="caution">
    <text evidence="1">The sequence shown here is derived from an EMBL/GenBank/DDBJ whole genome shotgun (WGS) entry which is preliminary data.</text>
</comment>
<name>A0A926Y1I2_9BACT</name>
<dbReference type="InterPro" id="IPR026341">
    <property type="entry name" value="T9SS_type_B"/>
</dbReference>
<keyword evidence="2" id="KW-1185">Reference proteome</keyword>
<dbReference type="Gene3D" id="2.60.120.260">
    <property type="entry name" value="Galactose-binding domain-like"/>
    <property type="match status" value="1"/>
</dbReference>
<reference evidence="1" key="1">
    <citation type="submission" date="2020-09" db="EMBL/GenBank/DDBJ databases">
        <authorList>
            <person name="Kim M.K."/>
        </authorList>
    </citation>
    <scope>NUCLEOTIDE SEQUENCE</scope>
    <source>
        <strain evidence="1">BT702</strain>
    </source>
</reference>
<accession>A0A926Y1I2</accession>